<dbReference type="AlphaFoldDB" id="A0A9N9J503"/>
<evidence type="ECO:0000313" key="2">
    <source>
        <dbReference type="EMBL" id="CAG8764210.1"/>
    </source>
</evidence>
<feature type="non-terminal residue" evidence="2">
    <location>
        <position position="1"/>
    </location>
</feature>
<feature type="region of interest" description="Disordered" evidence="1">
    <location>
        <begin position="36"/>
        <end position="63"/>
    </location>
</feature>
<comment type="caution">
    <text evidence="2">The sequence shown here is derived from an EMBL/GenBank/DDBJ whole genome shotgun (WGS) entry which is preliminary data.</text>
</comment>
<name>A0A9N9J503_9GLOM</name>
<accession>A0A9N9J503</accession>
<proteinExistence type="predicted"/>
<organism evidence="2 3">
    <name type="scientific">Dentiscutata erythropus</name>
    <dbReference type="NCBI Taxonomy" id="1348616"/>
    <lineage>
        <taxon>Eukaryota</taxon>
        <taxon>Fungi</taxon>
        <taxon>Fungi incertae sedis</taxon>
        <taxon>Mucoromycota</taxon>
        <taxon>Glomeromycotina</taxon>
        <taxon>Glomeromycetes</taxon>
        <taxon>Diversisporales</taxon>
        <taxon>Gigasporaceae</taxon>
        <taxon>Dentiscutata</taxon>
    </lineage>
</organism>
<dbReference type="EMBL" id="CAJVPY010017889">
    <property type="protein sequence ID" value="CAG8764210.1"/>
    <property type="molecule type" value="Genomic_DNA"/>
</dbReference>
<reference evidence="2" key="1">
    <citation type="submission" date="2021-06" db="EMBL/GenBank/DDBJ databases">
        <authorList>
            <person name="Kallberg Y."/>
            <person name="Tangrot J."/>
            <person name="Rosling A."/>
        </authorList>
    </citation>
    <scope>NUCLEOTIDE SEQUENCE</scope>
    <source>
        <strain evidence="2">MA453B</strain>
    </source>
</reference>
<keyword evidence="3" id="KW-1185">Reference proteome</keyword>
<sequence length="63" mass="6719">DPPWPPMVLNTVSPTALGYSITEGTRHGITAVLLRHRKKNEASKETRSSLSTSSTANLTAAAQ</sequence>
<dbReference type="Proteomes" id="UP000789405">
    <property type="component" value="Unassembled WGS sequence"/>
</dbReference>
<protein>
    <submittedName>
        <fullName evidence="2">23368_t:CDS:1</fullName>
    </submittedName>
</protein>
<evidence type="ECO:0000313" key="3">
    <source>
        <dbReference type="Proteomes" id="UP000789405"/>
    </source>
</evidence>
<evidence type="ECO:0000256" key="1">
    <source>
        <dbReference type="SAM" id="MobiDB-lite"/>
    </source>
</evidence>
<gene>
    <name evidence="2" type="ORF">DERYTH_LOCUS18098</name>
</gene>
<feature type="compositionally biased region" description="Low complexity" evidence="1">
    <location>
        <begin position="48"/>
        <end position="63"/>
    </location>
</feature>